<dbReference type="EMBL" id="LR797032">
    <property type="protein sequence ID" value="CAB4182397.1"/>
    <property type="molecule type" value="Genomic_DNA"/>
</dbReference>
<evidence type="ECO:0000313" key="4">
    <source>
        <dbReference type="EMBL" id="CAB4213987.1"/>
    </source>
</evidence>
<protein>
    <submittedName>
        <fullName evidence="4">Uncharacterized protein</fullName>
    </submittedName>
</protein>
<proteinExistence type="predicted"/>
<reference evidence="4" key="1">
    <citation type="submission" date="2020-05" db="EMBL/GenBank/DDBJ databases">
        <authorList>
            <person name="Chiriac C."/>
            <person name="Salcher M."/>
            <person name="Ghai R."/>
            <person name="Kavagutti S V."/>
        </authorList>
    </citation>
    <scope>NUCLEOTIDE SEQUENCE</scope>
</reference>
<evidence type="ECO:0000313" key="3">
    <source>
        <dbReference type="EMBL" id="CAB4182397.1"/>
    </source>
</evidence>
<evidence type="ECO:0000256" key="1">
    <source>
        <dbReference type="SAM" id="MobiDB-lite"/>
    </source>
</evidence>
<evidence type="ECO:0000313" key="2">
    <source>
        <dbReference type="EMBL" id="CAB4171395.1"/>
    </source>
</evidence>
<dbReference type="EMBL" id="LR797401">
    <property type="protein sequence ID" value="CAB4213987.1"/>
    <property type="molecule type" value="Genomic_DNA"/>
</dbReference>
<accession>A0A6J5SHH2</accession>
<name>A0A6J5SHH2_9CAUD</name>
<organism evidence="4">
    <name type="scientific">uncultured Caudovirales phage</name>
    <dbReference type="NCBI Taxonomy" id="2100421"/>
    <lineage>
        <taxon>Viruses</taxon>
        <taxon>Duplodnaviria</taxon>
        <taxon>Heunggongvirae</taxon>
        <taxon>Uroviricota</taxon>
        <taxon>Caudoviricetes</taxon>
        <taxon>Peduoviridae</taxon>
        <taxon>Maltschvirus</taxon>
        <taxon>Maltschvirus maltsch</taxon>
    </lineage>
</organism>
<dbReference type="EMBL" id="LR796867">
    <property type="protein sequence ID" value="CAB4171395.1"/>
    <property type="molecule type" value="Genomic_DNA"/>
</dbReference>
<sequence length="123" mass="14020">MLSFGILQNDPAHNHRSADQVGVSPSSTRHHRLHGIRIPNREINVLTKEQIDDIRQYLVQETSLNDYDAKSICDMAEKHRQACEQAPFGEVTKYGVVWANQNPHAYPIGTKFYAELPLPPEEK</sequence>
<evidence type="ECO:0000313" key="5">
    <source>
        <dbReference type="EMBL" id="CAB5228430.1"/>
    </source>
</evidence>
<gene>
    <name evidence="3" type="ORF">UFOVP1095_18</name>
    <name evidence="4" type="ORF">UFOVP1452_18</name>
    <name evidence="5" type="ORF">UFOVP1540_47</name>
    <name evidence="2" type="ORF">UFOVP918_18</name>
</gene>
<feature type="region of interest" description="Disordered" evidence="1">
    <location>
        <begin position="9"/>
        <end position="30"/>
    </location>
</feature>
<dbReference type="EMBL" id="LR798384">
    <property type="protein sequence ID" value="CAB5228430.1"/>
    <property type="molecule type" value="Genomic_DNA"/>
</dbReference>